<dbReference type="EMBL" id="BIFS01000001">
    <property type="protein sequence ID" value="GCE17565.1"/>
    <property type="molecule type" value="Genomic_DNA"/>
</dbReference>
<proteinExistence type="predicted"/>
<evidence type="ECO:0000313" key="2">
    <source>
        <dbReference type="EMBL" id="GCE17565.1"/>
    </source>
</evidence>
<dbReference type="AlphaFoldDB" id="A0A402AEP5"/>
<feature type="region of interest" description="Disordered" evidence="1">
    <location>
        <begin position="142"/>
        <end position="184"/>
    </location>
</feature>
<evidence type="ECO:0000256" key="1">
    <source>
        <dbReference type="SAM" id="MobiDB-lite"/>
    </source>
</evidence>
<protein>
    <submittedName>
        <fullName evidence="2">Uncharacterized protein</fullName>
    </submittedName>
</protein>
<accession>A0A402AEP5</accession>
<sequence length="231" mass="26413">MEEMTTTPTHSKKFDPRDHLMIFKRRQKQKDAQGKESWITIEAEYLPVAWRIYWFRLENPTGVVDCQALNIDFHEGIAFFQAFVQREDGGNARLHGSETREDWKDFCEKAETKALGRALAALGYGTQFTDQEFFEGERIVDSPLYRDHPPTTQPASNPPAEHTAPPNGANNPAHQPASTPKATAQQIASIRKLYQYLQKSIPTNIAQLTNDEAKERIQALTTEYHRNKNNK</sequence>
<reference evidence="3" key="1">
    <citation type="submission" date="2018-12" db="EMBL/GenBank/DDBJ databases">
        <title>Tengunoibacter tsumagoiensis gen. nov., sp. nov., Dictyobacter kobayashii sp. nov., D. alpinus sp. nov., and D. joshuensis sp. nov. and description of Dictyobacteraceae fam. nov. within the order Ktedonobacterales isolated from Tengu-no-mugimeshi.</title>
        <authorList>
            <person name="Wang C.M."/>
            <person name="Zheng Y."/>
            <person name="Sakai Y."/>
            <person name="Toyoda A."/>
            <person name="Minakuchi Y."/>
            <person name="Abe K."/>
            <person name="Yokota A."/>
            <person name="Yabe S."/>
        </authorList>
    </citation>
    <scope>NUCLEOTIDE SEQUENCE [LARGE SCALE GENOMIC DNA]</scope>
    <source>
        <strain evidence="3">Uno11</strain>
    </source>
</reference>
<gene>
    <name evidence="2" type="ORF">KDK_13650</name>
</gene>
<dbReference type="Proteomes" id="UP000287188">
    <property type="component" value="Unassembled WGS sequence"/>
</dbReference>
<evidence type="ECO:0000313" key="3">
    <source>
        <dbReference type="Proteomes" id="UP000287188"/>
    </source>
</evidence>
<comment type="caution">
    <text evidence="2">The sequence shown here is derived from an EMBL/GenBank/DDBJ whole genome shotgun (WGS) entry which is preliminary data.</text>
</comment>
<feature type="compositionally biased region" description="Polar residues" evidence="1">
    <location>
        <begin position="168"/>
        <end position="184"/>
    </location>
</feature>
<name>A0A402AEP5_9CHLR</name>
<keyword evidence="3" id="KW-1185">Reference proteome</keyword>
<organism evidence="2 3">
    <name type="scientific">Dictyobacter kobayashii</name>
    <dbReference type="NCBI Taxonomy" id="2014872"/>
    <lineage>
        <taxon>Bacteria</taxon>
        <taxon>Bacillati</taxon>
        <taxon>Chloroflexota</taxon>
        <taxon>Ktedonobacteria</taxon>
        <taxon>Ktedonobacterales</taxon>
        <taxon>Dictyobacteraceae</taxon>
        <taxon>Dictyobacter</taxon>
    </lineage>
</organism>